<dbReference type="HOGENOM" id="CLU_623132_0_0_1"/>
<dbReference type="EMBL" id="AP006498">
    <property type="protein sequence ID" value="BAM81843.1"/>
    <property type="molecule type" value="Genomic_DNA"/>
</dbReference>
<organism evidence="6 7">
    <name type="scientific">Cyanidioschyzon merolae (strain NIES-3377 / 10D)</name>
    <name type="common">Unicellular red alga</name>
    <dbReference type="NCBI Taxonomy" id="280699"/>
    <lineage>
        <taxon>Eukaryota</taxon>
        <taxon>Rhodophyta</taxon>
        <taxon>Bangiophyceae</taxon>
        <taxon>Cyanidiales</taxon>
        <taxon>Cyanidiaceae</taxon>
        <taxon>Cyanidioschyzon</taxon>
    </lineage>
</organism>
<dbReference type="GO" id="GO:0070181">
    <property type="term" value="F:small ribosomal subunit rRNA binding"/>
    <property type="evidence" value="ECO:0007669"/>
    <property type="project" value="TreeGrafter"/>
</dbReference>
<dbReference type="Proteomes" id="UP000007014">
    <property type="component" value="Chromosome 16"/>
</dbReference>
<sequence>MNLAHKFIRNGPHELVVRSLRLSFVQRLVYRIESAAGHYGSCERSRAFSAAAAGKTGSSGDGRKHSGNRVPPAGERDTDELKAGSQRGPELAENRVGREQLHRRSGAPVHGRQLNWEEAQRRAVLELFGNPAWLAPYAAEIPVQELSRMLTTFQLVQEQPRTLLADPVLPKFGRPKDSPVGVHVPESVIAAFRREYPPAVAGALELLDPGFVWDTEAGGIPRPKSELPPSVYREDLETLWQRVDERTTGADELRQTARSSRTGVSRGPLAALAQSTTPSVLPRKQHRCPLCDLAGGKARELAIKRARRERKRQIKTFIDSFTSDVLERQQALREGSPQGTQLAAATPDQVVDAALMPLLEETVQRELEAASQREVVDFRDVDLLVRFVNEAGRIQPRRRTHCCAKHQRWLARAIKHARNAALISPIRRIGFDLVGRPTEF</sequence>
<keyword evidence="7" id="KW-1185">Reference proteome</keyword>
<protein>
    <submittedName>
        <fullName evidence="6">Mitochondrial ribosomal protein S18</fullName>
    </submittedName>
</protein>
<evidence type="ECO:0000256" key="3">
    <source>
        <dbReference type="ARBA" id="ARBA00023274"/>
    </source>
</evidence>
<keyword evidence="2 4" id="KW-0689">Ribosomal protein</keyword>
<reference evidence="6 7" key="2">
    <citation type="journal article" date="2007" name="BMC Biol.">
        <title>A 100%-complete sequence reveals unusually simple genomic features in the hot-spring red alga Cyanidioschyzon merolae.</title>
        <authorList>
            <person name="Nozaki H."/>
            <person name="Takano H."/>
            <person name="Misumi O."/>
            <person name="Terasawa K."/>
            <person name="Matsuzaki M."/>
            <person name="Maruyama S."/>
            <person name="Nishida K."/>
            <person name="Yagisawa F."/>
            <person name="Yoshida Y."/>
            <person name="Fujiwara T."/>
            <person name="Takio S."/>
            <person name="Tamura K."/>
            <person name="Chung S.J."/>
            <person name="Nakamura S."/>
            <person name="Kuroiwa H."/>
            <person name="Tanaka K."/>
            <person name="Sato N."/>
            <person name="Kuroiwa T."/>
        </authorList>
    </citation>
    <scope>NUCLEOTIDE SEQUENCE [LARGE SCALE GENOMIC DNA]</scope>
    <source>
        <strain evidence="6 7">10D</strain>
    </source>
</reference>
<dbReference type="GeneID" id="16996024"/>
<feature type="compositionally biased region" description="Basic and acidic residues" evidence="5">
    <location>
        <begin position="90"/>
        <end position="102"/>
    </location>
</feature>
<dbReference type="SUPFAM" id="SSF46911">
    <property type="entry name" value="Ribosomal protein S18"/>
    <property type="match status" value="1"/>
</dbReference>
<name>M1VK80_CYAM1</name>
<evidence type="ECO:0000313" key="6">
    <source>
        <dbReference type="EMBL" id="BAM81843.1"/>
    </source>
</evidence>
<evidence type="ECO:0000256" key="4">
    <source>
        <dbReference type="RuleBase" id="RU003910"/>
    </source>
</evidence>
<dbReference type="PANTHER" id="PTHR13479">
    <property type="entry name" value="30S RIBOSOMAL PROTEIN S18"/>
    <property type="match status" value="1"/>
</dbReference>
<dbReference type="NCBIfam" id="TIGR00165">
    <property type="entry name" value="S18"/>
    <property type="match status" value="1"/>
</dbReference>
<dbReference type="InterPro" id="IPR001648">
    <property type="entry name" value="Ribosomal_bS18"/>
</dbReference>
<feature type="region of interest" description="Disordered" evidence="5">
    <location>
        <begin position="53"/>
        <end position="109"/>
    </location>
</feature>
<evidence type="ECO:0000313" key="7">
    <source>
        <dbReference type="Proteomes" id="UP000007014"/>
    </source>
</evidence>
<dbReference type="Gramene" id="CMP223CT">
    <property type="protein sequence ID" value="CMP223CT"/>
    <property type="gene ID" value="CMP223C"/>
</dbReference>
<dbReference type="AlphaFoldDB" id="M1VK80"/>
<feature type="region of interest" description="Disordered" evidence="5">
    <location>
        <begin position="247"/>
        <end position="269"/>
    </location>
</feature>
<dbReference type="GO" id="GO:0006412">
    <property type="term" value="P:translation"/>
    <property type="evidence" value="ECO:0007669"/>
    <property type="project" value="InterPro"/>
</dbReference>
<dbReference type="OrthoDB" id="21463at2759"/>
<reference evidence="6 7" key="1">
    <citation type="journal article" date="2004" name="Nature">
        <title>Genome sequence of the ultrasmall unicellular red alga Cyanidioschyzon merolae 10D.</title>
        <authorList>
            <person name="Matsuzaki M."/>
            <person name="Misumi O."/>
            <person name="Shin-i T."/>
            <person name="Maruyama S."/>
            <person name="Takahara M."/>
            <person name="Miyagishima S."/>
            <person name="Mori T."/>
            <person name="Nishida K."/>
            <person name="Yagisawa F."/>
            <person name="Nishida K."/>
            <person name="Yoshida Y."/>
            <person name="Nishimura Y."/>
            <person name="Nakao S."/>
            <person name="Kobayashi T."/>
            <person name="Momoyama Y."/>
            <person name="Higashiyama T."/>
            <person name="Minoda A."/>
            <person name="Sano M."/>
            <person name="Nomoto H."/>
            <person name="Oishi K."/>
            <person name="Hayashi H."/>
            <person name="Ohta F."/>
            <person name="Nishizaka S."/>
            <person name="Haga S."/>
            <person name="Miura S."/>
            <person name="Morishita T."/>
            <person name="Kabeya Y."/>
            <person name="Terasawa K."/>
            <person name="Suzuki Y."/>
            <person name="Ishii Y."/>
            <person name="Asakawa S."/>
            <person name="Takano H."/>
            <person name="Ohta N."/>
            <person name="Kuroiwa H."/>
            <person name="Tanaka K."/>
            <person name="Shimizu N."/>
            <person name="Sugano S."/>
            <person name="Sato N."/>
            <person name="Nozaki H."/>
            <person name="Ogasawara N."/>
            <person name="Kohara Y."/>
            <person name="Kuroiwa T."/>
        </authorList>
    </citation>
    <scope>NUCLEOTIDE SEQUENCE [LARGE SCALE GENOMIC DNA]</scope>
    <source>
        <strain evidence="6 7">10D</strain>
    </source>
</reference>
<dbReference type="PANTHER" id="PTHR13479:SF40">
    <property type="entry name" value="SMALL RIBOSOMAL SUBUNIT PROTEIN BS18M"/>
    <property type="match status" value="1"/>
</dbReference>
<evidence type="ECO:0000256" key="5">
    <source>
        <dbReference type="SAM" id="MobiDB-lite"/>
    </source>
</evidence>
<dbReference type="PRINTS" id="PR00974">
    <property type="entry name" value="RIBOSOMALS18"/>
</dbReference>
<evidence type="ECO:0000256" key="1">
    <source>
        <dbReference type="ARBA" id="ARBA00005589"/>
    </source>
</evidence>
<evidence type="ECO:0000256" key="2">
    <source>
        <dbReference type="ARBA" id="ARBA00022980"/>
    </source>
</evidence>
<dbReference type="Gene3D" id="4.10.640.10">
    <property type="entry name" value="Ribosomal protein S18"/>
    <property type="match status" value="1"/>
</dbReference>
<dbReference type="GO" id="GO:0022627">
    <property type="term" value="C:cytosolic small ribosomal subunit"/>
    <property type="evidence" value="ECO:0007669"/>
    <property type="project" value="TreeGrafter"/>
</dbReference>
<dbReference type="InterPro" id="IPR018275">
    <property type="entry name" value="Ribosomal_bS18_CS"/>
</dbReference>
<dbReference type="Pfam" id="PF01084">
    <property type="entry name" value="Ribosomal_S18"/>
    <property type="match status" value="1"/>
</dbReference>
<gene>
    <name evidence="6" type="ORF">CYME_CMP223C</name>
</gene>
<dbReference type="InterPro" id="IPR036870">
    <property type="entry name" value="Ribosomal_bS18_sf"/>
</dbReference>
<proteinExistence type="inferred from homology"/>
<dbReference type="GO" id="GO:0003735">
    <property type="term" value="F:structural constituent of ribosome"/>
    <property type="evidence" value="ECO:0007669"/>
    <property type="project" value="InterPro"/>
</dbReference>
<dbReference type="HAMAP" id="MF_00270">
    <property type="entry name" value="Ribosomal_bS18"/>
    <property type="match status" value="1"/>
</dbReference>
<comment type="similarity">
    <text evidence="1 4">Belongs to the bacterial ribosomal protein bS18 family.</text>
</comment>
<dbReference type="KEGG" id="cme:CYME_CMP223C"/>
<dbReference type="PROSITE" id="PS00057">
    <property type="entry name" value="RIBOSOMAL_S18"/>
    <property type="match status" value="1"/>
</dbReference>
<accession>M1VK80</accession>
<keyword evidence="3 4" id="KW-0687">Ribonucleoprotein</keyword>
<dbReference type="RefSeq" id="XP_005537879.1">
    <property type="nucleotide sequence ID" value="XM_005537822.1"/>
</dbReference>